<dbReference type="PROSITE" id="PS00216">
    <property type="entry name" value="SUGAR_TRANSPORT_1"/>
    <property type="match status" value="1"/>
</dbReference>
<dbReference type="InterPro" id="IPR036259">
    <property type="entry name" value="MFS_trans_sf"/>
</dbReference>
<comment type="subcellular location">
    <subcellularLocation>
        <location evidence="1">Cell membrane</location>
        <topology evidence="1">Multi-pass membrane protein</topology>
    </subcellularLocation>
</comment>
<feature type="transmembrane region" description="Helical" evidence="7">
    <location>
        <begin position="297"/>
        <end position="316"/>
    </location>
</feature>
<dbReference type="InterPro" id="IPR020846">
    <property type="entry name" value="MFS_dom"/>
</dbReference>
<evidence type="ECO:0000256" key="4">
    <source>
        <dbReference type="ARBA" id="ARBA00022692"/>
    </source>
</evidence>
<dbReference type="InterPro" id="IPR011701">
    <property type="entry name" value="MFS"/>
</dbReference>
<dbReference type="EMBL" id="QMDW01000037">
    <property type="protein sequence ID" value="RJX47675.1"/>
    <property type="molecule type" value="Genomic_DNA"/>
</dbReference>
<feature type="transmembrane region" description="Helical" evidence="7">
    <location>
        <begin position="363"/>
        <end position="385"/>
    </location>
</feature>
<sequence>MMDSLLQKRHTVAAYLIGGNSEILEDTNLRLLLLTNLVTALGFAPISPVLSSLVVPLQATEGSIGLIVTVFAFPSLLVIPIVGVASDLVGRKRLLLFGLIIHGFGGGLIPFTTDFGIILLLRLVQGVGYAILVPVILTSIGDAYGQSEETTAQGLRFASTGLAETVFPVVAGVLVTVFWGLPFLLSFIALAVVPLLYRHFDETVTVEYSHANAFEELRAYRSTVALFFSNGFATLILLGMTFASFIYIGFAVYISFIVSFVDGGPAQTGLVVMLTSVVYMTSSTQAGRLAEALGSRIVPLLIANVLHGVGIAIVAGSSSLPGLWLAGTMTGLGQGLINPLYRSIVTDMAPTSVRGTAVGIAETFGRVGIVFSPVLMGIIITSLSGTIGGELAIRITLGGTAVLFSLLVLVTLLAARRVGFTRLDAA</sequence>
<dbReference type="InterPro" id="IPR005829">
    <property type="entry name" value="Sugar_transporter_CS"/>
</dbReference>
<dbReference type="GO" id="GO:0022857">
    <property type="term" value="F:transmembrane transporter activity"/>
    <property type="evidence" value="ECO:0007669"/>
    <property type="project" value="InterPro"/>
</dbReference>
<feature type="transmembrane region" description="Helical" evidence="7">
    <location>
        <begin position="94"/>
        <end position="121"/>
    </location>
</feature>
<dbReference type="PANTHER" id="PTHR23517">
    <property type="entry name" value="RESISTANCE PROTEIN MDTM, PUTATIVE-RELATED-RELATED"/>
    <property type="match status" value="1"/>
</dbReference>
<feature type="transmembrane region" description="Helical" evidence="7">
    <location>
        <begin position="127"/>
        <end position="145"/>
    </location>
</feature>
<dbReference type="PROSITE" id="PS50850">
    <property type="entry name" value="MFS"/>
    <property type="match status" value="1"/>
</dbReference>
<keyword evidence="3" id="KW-1003">Cell membrane</keyword>
<keyword evidence="10" id="KW-1185">Reference proteome</keyword>
<name>A0A3A6Q631_9EURY</name>
<comment type="caution">
    <text evidence="9">The sequence shown here is derived from an EMBL/GenBank/DDBJ whole genome shotgun (WGS) entry which is preliminary data.</text>
</comment>
<evidence type="ECO:0000256" key="6">
    <source>
        <dbReference type="ARBA" id="ARBA00023136"/>
    </source>
</evidence>
<evidence type="ECO:0000313" key="10">
    <source>
        <dbReference type="Proteomes" id="UP000281564"/>
    </source>
</evidence>
<feature type="transmembrane region" description="Helical" evidence="7">
    <location>
        <begin position="217"/>
        <end position="238"/>
    </location>
</feature>
<dbReference type="Proteomes" id="UP000281564">
    <property type="component" value="Unassembled WGS sequence"/>
</dbReference>
<dbReference type="SUPFAM" id="SSF103473">
    <property type="entry name" value="MFS general substrate transporter"/>
    <property type="match status" value="1"/>
</dbReference>
<evidence type="ECO:0000256" key="3">
    <source>
        <dbReference type="ARBA" id="ARBA00022475"/>
    </source>
</evidence>
<evidence type="ECO:0000256" key="7">
    <source>
        <dbReference type="SAM" id="Phobius"/>
    </source>
</evidence>
<proteinExistence type="predicted"/>
<organism evidence="9 10">
    <name type="scientific">Halonotius pteroides</name>
    <dbReference type="NCBI Taxonomy" id="268735"/>
    <lineage>
        <taxon>Archaea</taxon>
        <taxon>Methanobacteriati</taxon>
        <taxon>Methanobacteriota</taxon>
        <taxon>Stenosarchaea group</taxon>
        <taxon>Halobacteria</taxon>
        <taxon>Halobacteriales</taxon>
        <taxon>Haloferacaceae</taxon>
        <taxon>Halonotius</taxon>
    </lineage>
</organism>
<accession>A0A3A6Q631</accession>
<feature type="transmembrane region" description="Helical" evidence="7">
    <location>
        <begin position="267"/>
        <end position="285"/>
    </location>
</feature>
<dbReference type="GO" id="GO:0005886">
    <property type="term" value="C:plasma membrane"/>
    <property type="evidence" value="ECO:0007669"/>
    <property type="project" value="UniProtKB-SubCell"/>
</dbReference>
<keyword evidence="2" id="KW-0813">Transport</keyword>
<feature type="transmembrane region" description="Helical" evidence="7">
    <location>
        <begin position="391"/>
        <end position="415"/>
    </location>
</feature>
<dbReference type="Gene3D" id="1.20.1250.20">
    <property type="entry name" value="MFS general substrate transporter like domains"/>
    <property type="match status" value="1"/>
</dbReference>
<feature type="transmembrane region" description="Helical" evidence="7">
    <location>
        <begin position="62"/>
        <end position="82"/>
    </location>
</feature>
<protein>
    <recommendedName>
        <fullName evidence="8">Major facilitator superfamily (MFS) profile domain-containing protein</fullName>
    </recommendedName>
</protein>
<dbReference type="Pfam" id="PF07690">
    <property type="entry name" value="MFS_1"/>
    <property type="match status" value="1"/>
</dbReference>
<gene>
    <name evidence="9" type="ORF">DP106_14370</name>
</gene>
<feature type="domain" description="Major facilitator superfamily (MFS) profile" evidence="8">
    <location>
        <begin position="28"/>
        <end position="416"/>
    </location>
</feature>
<evidence type="ECO:0000256" key="5">
    <source>
        <dbReference type="ARBA" id="ARBA00022989"/>
    </source>
</evidence>
<dbReference type="InterPro" id="IPR050171">
    <property type="entry name" value="MFS_Transporters"/>
</dbReference>
<evidence type="ECO:0000259" key="8">
    <source>
        <dbReference type="PROSITE" id="PS50850"/>
    </source>
</evidence>
<keyword evidence="4 7" id="KW-0812">Transmembrane</keyword>
<keyword evidence="5 7" id="KW-1133">Transmembrane helix</keyword>
<feature type="transmembrane region" description="Helical" evidence="7">
    <location>
        <begin position="31"/>
        <end position="50"/>
    </location>
</feature>
<feature type="transmembrane region" description="Helical" evidence="7">
    <location>
        <begin position="166"/>
        <end position="197"/>
    </location>
</feature>
<reference evidence="9 10" key="1">
    <citation type="submission" date="2018-06" db="EMBL/GenBank/DDBJ databases">
        <title>Halonotius sp. F13-13 a new haloarchaeeon isolated from a solar saltern from Isla Cristina, Huelva, Spain.</title>
        <authorList>
            <person name="Duran-Viseras A."/>
            <person name="Sanchez-Porro C."/>
            <person name="Ventosa A."/>
        </authorList>
    </citation>
    <scope>NUCLEOTIDE SEQUENCE [LARGE SCALE GENOMIC DNA]</scope>
    <source>
        <strain evidence="9 10">CECT 7525</strain>
    </source>
</reference>
<feature type="transmembrane region" description="Helical" evidence="7">
    <location>
        <begin position="322"/>
        <end position="342"/>
    </location>
</feature>
<evidence type="ECO:0000256" key="2">
    <source>
        <dbReference type="ARBA" id="ARBA00022448"/>
    </source>
</evidence>
<dbReference type="AlphaFoldDB" id="A0A3A6Q631"/>
<keyword evidence="6 7" id="KW-0472">Membrane</keyword>
<evidence type="ECO:0000256" key="1">
    <source>
        <dbReference type="ARBA" id="ARBA00004651"/>
    </source>
</evidence>
<evidence type="ECO:0000313" key="9">
    <source>
        <dbReference type="EMBL" id="RJX47675.1"/>
    </source>
</evidence>